<dbReference type="EMBL" id="EU972007">
    <property type="protein sequence ID" value="ACG44125.1"/>
    <property type="molecule type" value="mRNA"/>
</dbReference>
<reference evidence="1" key="1">
    <citation type="journal article" date="2009" name="Plant Mol. Biol.">
        <title>Insights into corn genes derived from large-scale cDNA sequencing.</title>
        <authorList>
            <person name="Alexandrov N.N."/>
            <person name="Brover V.V."/>
            <person name="Freidin S."/>
            <person name="Troukhan M.E."/>
            <person name="Tatarinova T.V."/>
            <person name="Zhang H."/>
            <person name="Swaller T.J."/>
            <person name="Lu Y.P."/>
            <person name="Bouck J."/>
            <person name="Flavell R.B."/>
            <person name="Feldmann K.A."/>
        </authorList>
    </citation>
    <scope>NUCLEOTIDE SEQUENCE</scope>
</reference>
<name>B6U442_MAIZE</name>
<dbReference type="AlphaFoldDB" id="B6U442"/>
<protein>
    <submittedName>
        <fullName evidence="1">Uncharacterized protein</fullName>
    </submittedName>
</protein>
<accession>B6U442</accession>
<proteinExistence type="evidence at transcript level"/>
<evidence type="ECO:0000313" key="1">
    <source>
        <dbReference type="EMBL" id="ACG44125.1"/>
    </source>
</evidence>
<sequence>MEFLDGAFGWESVLEDRFDFGGLHGIATFQFQ</sequence>
<organism evidence="1">
    <name type="scientific">Zea mays</name>
    <name type="common">Maize</name>
    <dbReference type="NCBI Taxonomy" id="4577"/>
    <lineage>
        <taxon>Eukaryota</taxon>
        <taxon>Viridiplantae</taxon>
        <taxon>Streptophyta</taxon>
        <taxon>Embryophyta</taxon>
        <taxon>Tracheophyta</taxon>
        <taxon>Spermatophyta</taxon>
        <taxon>Magnoliopsida</taxon>
        <taxon>Liliopsida</taxon>
        <taxon>Poales</taxon>
        <taxon>Poaceae</taxon>
        <taxon>PACMAD clade</taxon>
        <taxon>Panicoideae</taxon>
        <taxon>Andropogonodae</taxon>
        <taxon>Andropogoneae</taxon>
        <taxon>Tripsacinae</taxon>
        <taxon>Zea</taxon>
    </lineage>
</organism>